<organism evidence="2 3">
    <name type="scientific">Ensete ventricosum</name>
    <name type="common">Abyssinian banana</name>
    <name type="synonym">Musa ensete</name>
    <dbReference type="NCBI Taxonomy" id="4639"/>
    <lineage>
        <taxon>Eukaryota</taxon>
        <taxon>Viridiplantae</taxon>
        <taxon>Streptophyta</taxon>
        <taxon>Embryophyta</taxon>
        <taxon>Tracheophyta</taxon>
        <taxon>Spermatophyta</taxon>
        <taxon>Magnoliopsida</taxon>
        <taxon>Liliopsida</taxon>
        <taxon>Zingiberales</taxon>
        <taxon>Musaceae</taxon>
        <taxon>Ensete</taxon>
    </lineage>
</organism>
<evidence type="ECO:0000313" key="3">
    <source>
        <dbReference type="Proteomes" id="UP000287651"/>
    </source>
</evidence>
<proteinExistence type="predicted"/>
<dbReference type="AlphaFoldDB" id="A0A426WWI8"/>
<evidence type="ECO:0000256" key="1">
    <source>
        <dbReference type="SAM" id="MobiDB-lite"/>
    </source>
</evidence>
<comment type="caution">
    <text evidence="2">The sequence shown here is derived from an EMBL/GenBank/DDBJ whole genome shotgun (WGS) entry which is preliminary data.</text>
</comment>
<protein>
    <submittedName>
        <fullName evidence="2">Uncharacterized protein</fullName>
    </submittedName>
</protein>
<feature type="compositionally biased region" description="Pro residues" evidence="1">
    <location>
        <begin position="71"/>
        <end position="81"/>
    </location>
</feature>
<feature type="region of interest" description="Disordered" evidence="1">
    <location>
        <begin position="46"/>
        <end position="137"/>
    </location>
</feature>
<feature type="compositionally biased region" description="Basic and acidic residues" evidence="1">
    <location>
        <begin position="119"/>
        <end position="137"/>
    </location>
</feature>
<reference evidence="2 3" key="1">
    <citation type="journal article" date="2014" name="Agronomy (Basel)">
        <title>A Draft Genome Sequence for Ensete ventricosum, the Drought-Tolerant Tree Against Hunger.</title>
        <authorList>
            <person name="Harrison J."/>
            <person name="Moore K.A."/>
            <person name="Paszkiewicz K."/>
            <person name="Jones T."/>
            <person name="Grant M."/>
            <person name="Ambacheew D."/>
            <person name="Muzemil S."/>
            <person name="Studholme D.J."/>
        </authorList>
    </citation>
    <scope>NUCLEOTIDE SEQUENCE [LARGE SCALE GENOMIC DNA]</scope>
</reference>
<dbReference type="Proteomes" id="UP000287651">
    <property type="component" value="Unassembled WGS sequence"/>
</dbReference>
<evidence type="ECO:0000313" key="2">
    <source>
        <dbReference type="EMBL" id="RRT31591.1"/>
    </source>
</evidence>
<gene>
    <name evidence="2" type="ORF">B296_00052952</name>
</gene>
<sequence>MHPLRFPNSGIKAKFFMRQIGFKLRVMRLYRIESFYALLLGFRSEGAASHNQPPCRASHPRPAPMQGQPPTARPKPRPPPLVVAARKGSSPQGLSSLQGAAARGQPCRLRRGNDNGGVEGDKERLGRPFEKRMILPL</sequence>
<name>A0A426WWI8_ENSVE</name>
<feature type="compositionally biased region" description="Low complexity" evidence="1">
    <location>
        <begin position="82"/>
        <end position="99"/>
    </location>
</feature>
<dbReference type="EMBL" id="AMZH03037883">
    <property type="protein sequence ID" value="RRT31591.1"/>
    <property type="molecule type" value="Genomic_DNA"/>
</dbReference>
<accession>A0A426WWI8</accession>